<evidence type="ECO:0000256" key="10">
    <source>
        <dbReference type="ARBA" id="ARBA00030865"/>
    </source>
</evidence>
<dbReference type="GO" id="GO:0005829">
    <property type="term" value="C:cytosol"/>
    <property type="evidence" value="ECO:0007669"/>
    <property type="project" value="TreeGrafter"/>
</dbReference>
<name>A0A0G4LQS6_VERLO</name>
<evidence type="ECO:0000256" key="9">
    <source>
        <dbReference type="ARBA" id="ARBA00023146"/>
    </source>
</evidence>
<evidence type="ECO:0000313" key="14">
    <source>
        <dbReference type="Proteomes" id="UP000044602"/>
    </source>
</evidence>
<evidence type="ECO:0000259" key="12">
    <source>
        <dbReference type="Pfam" id="PF20974"/>
    </source>
</evidence>
<dbReference type="InterPro" id="IPR020056">
    <property type="entry name" value="Rbsml_bL25/Gln-tRNA_synth_N"/>
</dbReference>
<keyword evidence="9" id="KW-0030">Aminoacyl-tRNA synthetase</keyword>
<reference evidence="13 14" key="1">
    <citation type="submission" date="2015-05" db="EMBL/GenBank/DDBJ databases">
        <authorList>
            <person name="Wang D.B."/>
            <person name="Wang M."/>
        </authorList>
    </citation>
    <scope>NUCLEOTIDE SEQUENCE [LARGE SCALE GENOMIC DNA]</scope>
    <source>
        <strain evidence="13">VL1</strain>
    </source>
</reference>
<dbReference type="SUPFAM" id="SSF50715">
    <property type="entry name" value="Ribosomal protein L25-like"/>
    <property type="match status" value="1"/>
</dbReference>
<evidence type="ECO:0000256" key="8">
    <source>
        <dbReference type="ARBA" id="ARBA00022917"/>
    </source>
</evidence>
<evidence type="ECO:0000256" key="4">
    <source>
        <dbReference type="ARBA" id="ARBA00022490"/>
    </source>
</evidence>
<dbReference type="InterPro" id="IPR011035">
    <property type="entry name" value="Ribosomal_bL25/Gln-tRNA_synth"/>
</dbReference>
<dbReference type="PANTHER" id="PTHR43097">
    <property type="entry name" value="GLUTAMINE-TRNA LIGASE"/>
    <property type="match status" value="1"/>
</dbReference>
<feature type="non-terminal residue" evidence="13">
    <location>
        <position position="129"/>
    </location>
</feature>
<dbReference type="PANTHER" id="PTHR43097:SF5">
    <property type="entry name" value="GLUTAMATE--TRNA LIGASE"/>
    <property type="match status" value="1"/>
</dbReference>
<evidence type="ECO:0000256" key="2">
    <source>
        <dbReference type="ARBA" id="ARBA00008927"/>
    </source>
</evidence>
<proteinExistence type="inferred from homology"/>
<dbReference type="AlphaFoldDB" id="A0A0G4LQS6"/>
<dbReference type="Gene3D" id="2.40.240.10">
    <property type="entry name" value="Ribosomal Protein L25, Chain P"/>
    <property type="match status" value="1"/>
</dbReference>
<comment type="similarity">
    <text evidence="2">Belongs to the class-I aminoacyl-tRNA synthetase family. Glutamate--tRNA ligase type 2 subfamily.</text>
</comment>
<feature type="domain" description="tRNA synthetases class I (E and Q) anti-codon binding" evidence="12">
    <location>
        <begin position="36"/>
        <end position="110"/>
    </location>
</feature>
<dbReference type="GO" id="GO:0017102">
    <property type="term" value="C:methionyl glutamyl tRNA synthetase complex"/>
    <property type="evidence" value="ECO:0007669"/>
    <property type="project" value="TreeGrafter"/>
</dbReference>
<accession>A0A0G4LQS6</accession>
<comment type="catalytic activity">
    <reaction evidence="11">
        <text>tRNA(Glu) + L-glutamate + ATP = L-glutamyl-tRNA(Glu) + AMP + diphosphate</text>
        <dbReference type="Rhea" id="RHEA:23540"/>
        <dbReference type="Rhea" id="RHEA-COMP:9663"/>
        <dbReference type="Rhea" id="RHEA-COMP:9680"/>
        <dbReference type="ChEBI" id="CHEBI:29985"/>
        <dbReference type="ChEBI" id="CHEBI:30616"/>
        <dbReference type="ChEBI" id="CHEBI:33019"/>
        <dbReference type="ChEBI" id="CHEBI:78442"/>
        <dbReference type="ChEBI" id="CHEBI:78520"/>
        <dbReference type="ChEBI" id="CHEBI:456215"/>
        <dbReference type="EC" id="6.1.1.17"/>
    </reaction>
</comment>
<dbReference type="FunFam" id="2.40.240.10:FF:000004">
    <property type="entry name" value="Glutamyl-tRNA synthetase, cytoplasmic"/>
    <property type="match status" value="1"/>
</dbReference>
<organism evidence="13 14">
    <name type="scientific">Verticillium longisporum</name>
    <name type="common">Verticillium dahliae var. longisporum</name>
    <dbReference type="NCBI Taxonomy" id="100787"/>
    <lineage>
        <taxon>Eukaryota</taxon>
        <taxon>Fungi</taxon>
        <taxon>Dikarya</taxon>
        <taxon>Ascomycota</taxon>
        <taxon>Pezizomycotina</taxon>
        <taxon>Sordariomycetes</taxon>
        <taxon>Hypocreomycetidae</taxon>
        <taxon>Glomerellales</taxon>
        <taxon>Plectosphaerellaceae</taxon>
        <taxon>Verticillium</taxon>
    </lineage>
</organism>
<dbReference type="STRING" id="100787.A0A0G4LQS6"/>
<sequence length="129" mass="14466">MSWGNIIIREITGTDTITAITAELNLKGDFKTTEKKVTWLSAQGTKLVPAELWDFDYLLTKDKLEEDDKLEDFLNPVTSTMEQALCDEGVAKLKKDDIIQLERRGFFRVDKGLADGGKVVLFAIPTGKK</sequence>
<evidence type="ECO:0000256" key="5">
    <source>
        <dbReference type="ARBA" id="ARBA00022598"/>
    </source>
</evidence>
<dbReference type="Pfam" id="PF20974">
    <property type="entry name" value="tRNA-synt_1c_C2"/>
    <property type="match status" value="1"/>
</dbReference>
<evidence type="ECO:0000256" key="6">
    <source>
        <dbReference type="ARBA" id="ARBA00022741"/>
    </source>
</evidence>
<dbReference type="InterPro" id="IPR049437">
    <property type="entry name" value="tRNA-synt_1c_C2"/>
</dbReference>
<keyword evidence="5" id="KW-0436">Ligase</keyword>
<dbReference type="GO" id="GO:0006424">
    <property type="term" value="P:glutamyl-tRNA aminoacylation"/>
    <property type="evidence" value="ECO:0007669"/>
    <property type="project" value="TreeGrafter"/>
</dbReference>
<protein>
    <recommendedName>
        <fullName evidence="3">glutamate--tRNA ligase</fullName>
        <ecNumber evidence="3">6.1.1.17</ecNumber>
    </recommendedName>
    <alternativeName>
        <fullName evidence="10">Glutamyl-tRNA synthetase</fullName>
    </alternativeName>
</protein>
<dbReference type="InterPro" id="IPR050132">
    <property type="entry name" value="Gln/Glu-tRNA_Ligase"/>
</dbReference>
<dbReference type="Proteomes" id="UP000044602">
    <property type="component" value="Unassembled WGS sequence"/>
</dbReference>
<dbReference type="EC" id="6.1.1.17" evidence="3"/>
<keyword evidence="7" id="KW-0067">ATP-binding</keyword>
<keyword evidence="8" id="KW-0648">Protein biosynthesis</keyword>
<evidence type="ECO:0000313" key="13">
    <source>
        <dbReference type="EMBL" id="CRK24070.1"/>
    </source>
</evidence>
<keyword evidence="6" id="KW-0547">Nucleotide-binding</keyword>
<dbReference type="EMBL" id="CVQH01016668">
    <property type="protein sequence ID" value="CRK24070.1"/>
    <property type="molecule type" value="Genomic_DNA"/>
</dbReference>
<evidence type="ECO:0000256" key="3">
    <source>
        <dbReference type="ARBA" id="ARBA00012835"/>
    </source>
</evidence>
<evidence type="ECO:0000256" key="7">
    <source>
        <dbReference type="ARBA" id="ARBA00022840"/>
    </source>
</evidence>
<gene>
    <name evidence="13" type="ORF">BN1708_003761</name>
</gene>
<comment type="subcellular location">
    <subcellularLocation>
        <location evidence="1">Cytoplasm</location>
    </subcellularLocation>
</comment>
<evidence type="ECO:0000256" key="1">
    <source>
        <dbReference type="ARBA" id="ARBA00004496"/>
    </source>
</evidence>
<keyword evidence="14" id="KW-1185">Reference proteome</keyword>
<dbReference type="GO" id="GO:0005524">
    <property type="term" value="F:ATP binding"/>
    <property type="evidence" value="ECO:0007669"/>
    <property type="project" value="UniProtKB-KW"/>
</dbReference>
<evidence type="ECO:0000256" key="11">
    <source>
        <dbReference type="ARBA" id="ARBA00048351"/>
    </source>
</evidence>
<dbReference type="GO" id="GO:0004818">
    <property type="term" value="F:glutamate-tRNA ligase activity"/>
    <property type="evidence" value="ECO:0007669"/>
    <property type="project" value="UniProtKB-EC"/>
</dbReference>
<keyword evidence="4" id="KW-0963">Cytoplasm</keyword>